<feature type="domain" description="Hemerythrin-like" evidence="1">
    <location>
        <begin position="36"/>
        <end position="153"/>
    </location>
</feature>
<gene>
    <name evidence="2" type="ORF">BJX66DRAFT_349997</name>
</gene>
<dbReference type="Gene3D" id="1.20.120.520">
    <property type="entry name" value="nmb1532 protein domain like"/>
    <property type="match status" value="1"/>
</dbReference>
<dbReference type="Proteomes" id="UP001610563">
    <property type="component" value="Unassembled WGS sequence"/>
</dbReference>
<organism evidence="2 3">
    <name type="scientific">Aspergillus keveii</name>
    <dbReference type="NCBI Taxonomy" id="714993"/>
    <lineage>
        <taxon>Eukaryota</taxon>
        <taxon>Fungi</taxon>
        <taxon>Dikarya</taxon>
        <taxon>Ascomycota</taxon>
        <taxon>Pezizomycotina</taxon>
        <taxon>Eurotiomycetes</taxon>
        <taxon>Eurotiomycetidae</taxon>
        <taxon>Eurotiales</taxon>
        <taxon>Aspergillaceae</taxon>
        <taxon>Aspergillus</taxon>
        <taxon>Aspergillus subgen. Nidulantes</taxon>
    </lineage>
</organism>
<name>A0ABR4GBB1_9EURO</name>
<dbReference type="CDD" id="cd12108">
    <property type="entry name" value="Hr-like"/>
    <property type="match status" value="1"/>
</dbReference>
<evidence type="ECO:0000313" key="2">
    <source>
        <dbReference type="EMBL" id="KAL2796261.1"/>
    </source>
</evidence>
<accession>A0ABR4GBB1</accession>
<proteinExistence type="predicted"/>
<evidence type="ECO:0000313" key="3">
    <source>
        <dbReference type="Proteomes" id="UP001610563"/>
    </source>
</evidence>
<dbReference type="PANTHER" id="PTHR38048:SF2">
    <property type="entry name" value="HEMERYTHRIN-LIKE DOMAIN-CONTAINING PROTEIN"/>
    <property type="match status" value="1"/>
</dbReference>
<protein>
    <recommendedName>
        <fullName evidence="1">Hemerythrin-like domain-containing protein</fullName>
    </recommendedName>
</protein>
<dbReference type="InterPro" id="IPR012312">
    <property type="entry name" value="Hemerythrin-like"/>
</dbReference>
<dbReference type="Pfam" id="PF01814">
    <property type="entry name" value="Hemerythrin"/>
    <property type="match status" value="1"/>
</dbReference>
<dbReference type="EMBL" id="JBFTWV010000028">
    <property type="protein sequence ID" value="KAL2796261.1"/>
    <property type="molecule type" value="Genomic_DNA"/>
</dbReference>
<dbReference type="PANTHER" id="PTHR38048">
    <property type="entry name" value="EXPRESSED PROTEIN"/>
    <property type="match status" value="1"/>
</dbReference>
<keyword evidence="3" id="KW-1185">Reference proteome</keyword>
<comment type="caution">
    <text evidence="2">The sequence shown here is derived from an EMBL/GenBank/DDBJ whole genome shotgun (WGS) entry which is preliminary data.</text>
</comment>
<reference evidence="2 3" key="1">
    <citation type="submission" date="2024-07" db="EMBL/GenBank/DDBJ databases">
        <title>Section-level genome sequencing and comparative genomics of Aspergillus sections Usti and Cavernicolus.</title>
        <authorList>
            <consortium name="Lawrence Berkeley National Laboratory"/>
            <person name="Nybo J.L."/>
            <person name="Vesth T.C."/>
            <person name="Theobald S."/>
            <person name="Frisvad J.C."/>
            <person name="Larsen T.O."/>
            <person name="Kjaerboelling I."/>
            <person name="Rothschild-Mancinelli K."/>
            <person name="Lyhne E.K."/>
            <person name="Kogle M.E."/>
            <person name="Barry K."/>
            <person name="Clum A."/>
            <person name="Na H."/>
            <person name="Ledsgaard L."/>
            <person name="Lin J."/>
            <person name="Lipzen A."/>
            <person name="Kuo A."/>
            <person name="Riley R."/>
            <person name="Mondo S."/>
            <person name="Labutti K."/>
            <person name="Haridas S."/>
            <person name="Pangalinan J."/>
            <person name="Salamov A.A."/>
            <person name="Simmons B.A."/>
            <person name="Magnuson J.K."/>
            <person name="Chen J."/>
            <person name="Drula E."/>
            <person name="Henrissat B."/>
            <person name="Wiebenga A."/>
            <person name="Lubbers R.J."/>
            <person name="Gomes A.C."/>
            <person name="Makela M.R."/>
            <person name="Stajich J."/>
            <person name="Grigoriev I.V."/>
            <person name="Mortensen U.H."/>
            <person name="De Vries R.P."/>
            <person name="Baker S.E."/>
            <person name="Andersen M.R."/>
        </authorList>
    </citation>
    <scope>NUCLEOTIDE SEQUENCE [LARGE SCALE GENOMIC DNA]</scope>
    <source>
        <strain evidence="2 3">CBS 209.92</strain>
    </source>
</reference>
<sequence length="263" mass="30018">MAVPWADQPYPLLSTKPPESQKHAHPGSLFVFTCMTLAHNMTVRHLNAIYLQATGVHDATDIRDFLFFCATWVDELHAHHSGEESILFPMLHIFTGISGVMAESEEQHRAFMEGVDRLAGYVQDTSVAQYSGAELRAIIRTFAGPLLRHLRDEPVQLLEIGERFGGEGLKGVWDKFEARLIKEGMAKWDKHIMLPLALGTNDHDFEDGTHANWPPFPFFLPFLIRTYFARRHAGAWRFFACWNSRPRRLRFVGDGWEDAVVTD</sequence>
<evidence type="ECO:0000259" key="1">
    <source>
        <dbReference type="Pfam" id="PF01814"/>
    </source>
</evidence>
<dbReference type="InterPro" id="IPR053206">
    <property type="entry name" value="Dimeric_xanthone_biosynth"/>
</dbReference>